<dbReference type="PROSITE" id="PS01309">
    <property type="entry name" value="UPF0057"/>
    <property type="match status" value="1"/>
</dbReference>
<keyword evidence="5 6" id="KW-0472">Membrane</keyword>
<accession>A0AA36FND3</accession>
<evidence type="ECO:0000256" key="6">
    <source>
        <dbReference type="SAM" id="Phobius"/>
    </source>
</evidence>
<keyword evidence="4 6" id="KW-1133">Transmembrane helix</keyword>
<feature type="transmembrane region" description="Helical" evidence="6">
    <location>
        <begin position="402"/>
        <end position="420"/>
    </location>
</feature>
<evidence type="ECO:0000256" key="4">
    <source>
        <dbReference type="ARBA" id="ARBA00022989"/>
    </source>
</evidence>
<protein>
    <submittedName>
        <fullName evidence="7">Uncharacterized protein</fullName>
    </submittedName>
</protein>
<keyword evidence="3 6" id="KW-0812">Transmembrane</keyword>
<feature type="transmembrane region" description="Helical" evidence="6">
    <location>
        <begin position="305"/>
        <end position="328"/>
    </location>
</feature>
<comment type="subcellular location">
    <subcellularLocation>
        <location evidence="1">Membrane</location>
    </subcellularLocation>
</comment>
<reference evidence="7" key="1">
    <citation type="submission" date="2023-06" db="EMBL/GenBank/DDBJ databases">
        <authorList>
            <person name="Delattre M."/>
        </authorList>
    </citation>
    <scope>NUCLEOTIDE SEQUENCE</scope>
    <source>
        <strain evidence="7">AF72</strain>
    </source>
</reference>
<dbReference type="InterPro" id="IPR000612">
    <property type="entry name" value="PMP3"/>
</dbReference>
<dbReference type="PANTHER" id="PTHR21659:SF16">
    <property type="entry name" value="UPF0057 MEMBRANE PROTEIN C04G6.5-RELATED"/>
    <property type="match status" value="1"/>
</dbReference>
<comment type="caution">
    <text evidence="7">The sequence shown here is derived from an EMBL/GenBank/DDBJ whole genome shotgun (WGS) entry which is preliminary data.</text>
</comment>
<comment type="similarity">
    <text evidence="2">Belongs to the UPF0057 (PMP3) family.</text>
</comment>
<feature type="transmembrane region" description="Helical" evidence="6">
    <location>
        <begin position="173"/>
        <end position="191"/>
    </location>
</feature>
<evidence type="ECO:0000313" key="8">
    <source>
        <dbReference type="Proteomes" id="UP001177023"/>
    </source>
</evidence>
<evidence type="ECO:0000256" key="2">
    <source>
        <dbReference type="ARBA" id="ARBA00009530"/>
    </source>
</evidence>
<dbReference type="PANTHER" id="PTHR21659">
    <property type="entry name" value="HYDROPHOBIC PROTEIN RCI2 LOW TEMPERATURE AND SALT RESPONSIVE PROTEIN LTI6 -RELATED"/>
    <property type="match status" value="1"/>
</dbReference>
<organism evidence="7 8">
    <name type="scientific">Mesorhabditis spiculigera</name>
    <dbReference type="NCBI Taxonomy" id="96644"/>
    <lineage>
        <taxon>Eukaryota</taxon>
        <taxon>Metazoa</taxon>
        <taxon>Ecdysozoa</taxon>
        <taxon>Nematoda</taxon>
        <taxon>Chromadorea</taxon>
        <taxon>Rhabditida</taxon>
        <taxon>Rhabditina</taxon>
        <taxon>Rhabditomorpha</taxon>
        <taxon>Rhabditoidea</taxon>
        <taxon>Rhabditidae</taxon>
        <taxon>Mesorhabditinae</taxon>
        <taxon>Mesorhabditis</taxon>
    </lineage>
</organism>
<evidence type="ECO:0000256" key="5">
    <source>
        <dbReference type="ARBA" id="ARBA00023136"/>
    </source>
</evidence>
<evidence type="ECO:0000256" key="3">
    <source>
        <dbReference type="ARBA" id="ARBA00022692"/>
    </source>
</evidence>
<evidence type="ECO:0000313" key="7">
    <source>
        <dbReference type="EMBL" id="CAJ0557753.1"/>
    </source>
</evidence>
<feature type="transmembrane region" description="Helical" evidence="6">
    <location>
        <begin position="276"/>
        <end position="299"/>
    </location>
</feature>
<feature type="transmembrane region" description="Helical" evidence="6">
    <location>
        <begin position="426"/>
        <end position="451"/>
    </location>
</feature>
<feature type="transmembrane region" description="Helical" evidence="6">
    <location>
        <begin position="60"/>
        <end position="83"/>
    </location>
</feature>
<dbReference type="GO" id="GO:0016020">
    <property type="term" value="C:membrane"/>
    <property type="evidence" value="ECO:0007669"/>
    <property type="project" value="UniProtKB-SubCell"/>
</dbReference>
<dbReference type="AlphaFoldDB" id="A0AA36FND3"/>
<dbReference type="EMBL" id="CATQJA010000093">
    <property type="protein sequence ID" value="CAJ0557753.1"/>
    <property type="molecule type" value="Genomic_DNA"/>
</dbReference>
<feature type="transmembrane region" description="Helical" evidence="6">
    <location>
        <begin position="238"/>
        <end position="255"/>
    </location>
</feature>
<feature type="non-terminal residue" evidence="7">
    <location>
        <position position="453"/>
    </location>
</feature>
<dbReference type="Proteomes" id="UP001177023">
    <property type="component" value="Unassembled WGS sequence"/>
</dbReference>
<name>A0AA36FND3_9BILA</name>
<gene>
    <name evidence="7" type="ORF">MSPICULIGERA_LOCUS511</name>
</gene>
<proteinExistence type="inferred from homology"/>
<keyword evidence="8" id="KW-1185">Reference proteome</keyword>
<sequence>MGKDELAPVDLDAYVDDSYDYFYTCADNKHPLIGLLKKYKYHWNGIPIRNRQNENTDPPIVASMIVFGTTGFLLCLYCFRVIFRNSRLSRGVKWFLTIDCFCRLHESWTLLFKAHCVVTFWCVDVSNPPFHGLFFNQLITALNLGMFYSIQCLGNGSSPLSSKGRFAAKFERYAPQHALIAWLFPIGVHVYEMGNVVNPDTGYVCFGGWTFNPMEYSDYAWWWWDKSVALMMDHFDKLMYFVFMTTVFFDIVTLVRIRTMHRQSPLKRSVEQRLAIMLLITHLTTIIFLASNVVSNYIFPDETPIFYYLVEDVASFFGHTFYTLIVILSNVSNEKRRMAARLVASRSTGISDKKIALKKDEQYRFIDFAAMDSLGCITCAGFAGFFLVSRQKSKMAITAQQIIEIILCILLPPLAVFMHANECNIHVLISAVLMLLGYFLSPLHAIWYCFFRT</sequence>
<evidence type="ECO:0000256" key="1">
    <source>
        <dbReference type="ARBA" id="ARBA00004370"/>
    </source>
</evidence>
<dbReference type="Pfam" id="PF01679">
    <property type="entry name" value="Pmp3"/>
    <property type="match status" value="1"/>
</dbReference>